<feature type="region of interest" description="Disordered" evidence="1">
    <location>
        <begin position="1"/>
        <end position="26"/>
    </location>
</feature>
<sequence>MENTKNTPSVPHSNENKKGDYGTDTSEVHSAIKETIIKNREMIRKNRELLEKDH</sequence>
<keyword evidence="3" id="KW-1185">Reference proteome</keyword>
<name>A0ABX7E446_9BACI</name>
<accession>A0ABX7E446</accession>
<protein>
    <submittedName>
        <fullName evidence="2">Multidrug transporter</fullName>
    </submittedName>
</protein>
<dbReference type="RefSeq" id="WP_202779002.1">
    <property type="nucleotide sequence ID" value="NZ_CP065425.1"/>
</dbReference>
<feature type="compositionally biased region" description="Basic and acidic residues" evidence="1">
    <location>
        <begin position="14"/>
        <end position="26"/>
    </location>
</feature>
<organism evidence="2 3">
    <name type="scientific">Heyndrickxia vini</name>
    <dbReference type="NCBI Taxonomy" id="1476025"/>
    <lineage>
        <taxon>Bacteria</taxon>
        <taxon>Bacillati</taxon>
        <taxon>Bacillota</taxon>
        <taxon>Bacilli</taxon>
        <taxon>Bacillales</taxon>
        <taxon>Bacillaceae</taxon>
        <taxon>Heyndrickxia</taxon>
    </lineage>
</organism>
<dbReference type="EMBL" id="CP065425">
    <property type="protein sequence ID" value="QQZ10054.1"/>
    <property type="molecule type" value="Genomic_DNA"/>
</dbReference>
<reference evidence="2 3" key="1">
    <citation type="submission" date="2020-11" db="EMBL/GenBank/DDBJ databases">
        <title>Taxonomic evaluation of the Bacillus sporothermodurans group of bacteria based on whole genome sequences.</title>
        <authorList>
            <person name="Fiedler G."/>
            <person name="Herbstmann A.-D."/>
            <person name="Doll E."/>
            <person name="Wenning M."/>
            <person name="Brinks E."/>
            <person name="Kabisch J."/>
            <person name="Breitenwieser F."/>
            <person name="Lappann M."/>
            <person name="Boehnlein C."/>
            <person name="Franz C."/>
        </authorList>
    </citation>
    <scope>NUCLEOTIDE SEQUENCE [LARGE SCALE GENOMIC DNA]</scope>
    <source>
        <strain evidence="2 3">JCM 19841</strain>
    </source>
</reference>
<evidence type="ECO:0000313" key="2">
    <source>
        <dbReference type="EMBL" id="QQZ10054.1"/>
    </source>
</evidence>
<dbReference type="Proteomes" id="UP000595691">
    <property type="component" value="Chromosome"/>
</dbReference>
<evidence type="ECO:0000256" key="1">
    <source>
        <dbReference type="SAM" id="MobiDB-lite"/>
    </source>
</evidence>
<evidence type="ECO:0000313" key="3">
    <source>
        <dbReference type="Proteomes" id="UP000595691"/>
    </source>
</evidence>
<proteinExistence type="predicted"/>
<gene>
    <name evidence="2" type="ORF">I5776_03555</name>
</gene>
<feature type="compositionally biased region" description="Polar residues" evidence="1">
    <location>
        <begin position="1"/>
        <end position="13"/>
    </location>
</feature>